<reference evidence="1" key="1">
    <citation type="submission" date="2018-05" db="EMBL/GenBank/DDBJ databases">
        <authorList>
            <person name="Lanie J.A."/>
            <person name="Ng W.-L."/>
            <person name="Kazmierczak K.M."/>
            <person name="Andrzejewski T.M."/>
            <person name="Davidsen T.M."/>
            <person name="Wayne K.J."/>
            <person name="Tettelin H."/>
            <person name="Glass J.I."/>
            <person name="Rusch D."/>
            <person name="Podicherti R."/>
            <person name="Tsui H.-C.T."/>
            <person name="Winkler M.E."/>
        </authorList>
    </citation>
    <scope>NUCLEOTIDE SEQUENCE</scope>
</reference>
<proteinExistence type="predicted"/>
<name>A0A382NVB9_9ZZZZ</name>
<accession>A0A382NVB9</accession>
<sequence length="60" mass="6893">MQLIKALVVKILLILISSDKMHRPMLRSVGLLILQIAQYSLTFQKGCLMEKVMNSQYTLQ</sequence>
<evidence type="ECO:0000313" key="1">
    <source>
        <dbReference type="EMBL" id="SVC64600.1"/>
    </source>
</evidence>
<dbReference type="AlphaFoldDB" id="A0A382NVB9"/>
<dbReference type="EMBL" id="UINC01102745">
    <property type="protein sequence ID" value="SVC64600.1"/>
    <property type="molecule type" value="Genomic_DNA"/>
</dbReference>
<organism evidence="1">
    <name type="scientific">marine metagenome</name>
    <dbReference type="NCBI Taxonomy" id="408172"/>
    <lineage>
        <taxon>unclassified sequences</taxon>
        <taxon>metagenomes</taxon>
        <taxon>ecological metagenomes</taxon>
    </lineage>
</organism>
<gene>
    <name evidence="1" type="ORF">METZ01_LOCUS317454</name>
</gene>
<protein>
    <submittedName>
        <fullName evidence="1">Uncharacterized protein</fullName>
    </submittedName>
</protein>